<keyword evidence="2" id="KW-1133">Transmembrane helix</keyword>
<dbReference type="Gramene" id="ONIVA03G28100.1">
    <property type="protein sequence ID" value="ONIVA03G28100.1"/>
    <property type="gene ID" value="ONIVA03G28100"/>
</dbReference>
<dbReference type="AlphaFoldDB" id="A0A0E0GQV5"/>
<feature type="region of interest" description="Disordered" evidence="1">
    <location>
        <begin position="94"/>
        <end position="119"/>
    </location>
</feature>
<dbReference type="SUPFAM" id="SSF143503">
    <property type="entry name" value="PUG domain-like"/>
    <property type="match status" value="1"/>
</dbReference>
<dbReference type="PANTHER" id="PTHR47694">
    <property type="entry name" value="PLANT UBX DOMAIN-CONTAINING PROTEIN 2"/>
    <property type="match status" value="1"/>
</dbReference>
<protein>
    <recommendedName>
        <fullName evidence="3">PUB domain-containing protein</fullName>
    </recommendedName>
</protein>
<reference evidence="4" key="2">
    <citation type="submission" date="2018-04" db="EMBL/GenBank/DDBJ databases">
        <title>OnivRS2 (Oryza nivara Reference Sequence Version 2).</title>
        <authorList>
            <person name="Zhang J."/>
            <person name="Kudrna D."/>
            <person name="Lee S."/>
            <person name="Talag J."/>
            <person name="Rajasekar S."/>
            <person name="Welchert J."/>
            <person name="Hsing Y.-I."/>
            <person name="Wing R.A."/>
        </authorList>
    </citation>
    <scope>NUCLEOTIDE SEQUENCE [LARGE SCALE GENOMIC DNA]</scope>
    <source>
        <strain evidence="4">SL10</strain>
    </source>
</reference>
<keyword evidence="2" id="KW-0812">Transmembrane</keyword>
<dbReference type="Proteomes" id="UP000006591">
    <property type="component" value="Chromosome 3"/>
</dbReference>
<name>A0A0E0GQV5_ORYNI</name>
<sequence>MMKDKMKDLTRKVVKRLLGNLLSDPRNDKYRKVRLGNPRIKESVADRECGVDLLEAVGFRVADKGGELFAVMDEVPGDARLGWIRQAVLLLQRARPSTPPPKQADAKGTRPDGVGEQQGVKRPVDHQIRVFFSVAASSVAENDLPDYFYSLSNEEVRNEAKMRRGRLEQSWLLIPKSYKEKQALAARQKYKQALIRIPFPDGVILQGVFLPTEPISSLYECLSWHRNKSFLAQMLLMHDAQHLYFLILISSITASGLIRVTFSGISTRLYKFAASALKQPSLEFDLICPAGPRTRVTPPFPQPGERAHTLLDEDLVPSARLTFKPK</sequence>
<reference evidence="4" key="1">
    <citation type="submission" date="2015-04" db="UniProtKB">
        <authorList>
            <consortium name="EnsemblPlants"/>
        </authorList>
    </citation>
    <scope>IDENTIFICATION</scope>
    <source>
        <strain evidence="4">SL10</strain>
    </source>
</reference>
<dbReference type="Gene3D" id="1.20.58.2190">
    <property type="match status" value="1"/>
</dbReference>
<evidence type="ECO:0000313" key="4">
    <source>
        <dbReference type="EnsemblPlants" id="ONIVA03G28100.1"/>
    </source>
</evidence>
<dbReference type="PANTHER" id="PTHR47694:SF1">
    <property type="entry name" value="PLANT UBX DOMAIN-CONTAINING PROTEIN 2"/>
    <property type="match status" value="1"/>
</dbReference>
<dbReference type="InterPro" id="IPR018997">
    <property type="entry name" value="PUB_domain"/>
</dbReference>
<dbReference type="Pfam" id="PF09409">
    <property type="entry name" value="PUB"/>
    <property type="match status" value="1"/>
</dbReference>
<dbReference type="OMA" id="TILFIRW"/>
<feature type="transmembrane region" description="Helical" evidence="2">
    <location>
        <begin position="243"/>
        <end position="262"/>
    </location>
</feature>
<dbReference type="EnsemblPlants" id="ONIVA03G28100.1">
    <property type="protein sequence ID" value="ONIVA03G28100.1"/>
    <property type="gene ID" value="ONIVA03G28100"/>
</dbReference>
<dbReference type="CDD" id="cd09212">
    <property type="entry name" value="PUB"/>
    <property type="match status" value="1"/>
</dbReference>
<dbReference type="GO" id="GO:0050832">
    <property type="term" value="P:defense response to fungus"/>
    <property type="evidence" value="ECO:0007669"/>
    <property type="project" value="TreeGrafter"/>
</dbReference>
<evidence type="ECO:0000256" key="2">
    <source>
        <dbReference type="SAM" id="Phobius"/>
    </source>
</evidence>
<accession>A0A0E0GQV5</accession>
<organism evidence="4">
    <name type="scientific">Oryza nivara</name>
    <name type="common">Indian wild rice</name>
    <name type="synonym">Oryza sativa f. spontanea</name>
    <dbReference type="NCBI Taxonomy" id="4536"/>
    <lineage>
        <taxon>Eukaryota</taxon>
        <taxon>Viridiplantae</taxon>
        <taxon>Streptophyta</taxon>
        <taxon>Embryophyta</taxon>
        <taxon>Tracheophyta</taxon>
        <taxon>Spermatophyta</taxon>
        <taxon>Magnoliopsida</taxon>
        <taxon>Liliopsida</taxon>
        <taxon>Poales</taxon>
        <taxon>Poaceae</taxon>
        <taxon>BOP clade</taxon>
        <taxon>Oryzoideae</taxon>
        <taxon>Oryzeae</taxon>
        <taxon>Oryzinae</taxon>
        <taxon>Oryza</taxon>
    </lineage>
</organism>
<keyword evidence="5" id="KW-1185">Reference proteome</keyword>
<evidence type="ECO:0000313" key="5">
    <source>
        <dbReference type="Proteomes" id="UP000006591"/>
    </source>
</evidence>
<feature type="domain" description="PUB" evidence="3">
    <location>
        <begin position="12"/>
        <end position="75"/>
    </location>
</feature>
<dbReference type="STRING" id="4536.A0A0E0GQV5"/>
<proteinExistence type="predicted"/>
<dbReference type="InterPro" id="IPR036339">
    <property type="entry name" value="PUB-like_dom_sf"/>
</dbReference>
<dbReference type="SUPFAM" id="SSF54236">
    <property type="entry name" value="Ubiquitin-like"/>
    <property type="match status" value="1"/>
</dbReference>
<evidence type="ECO:0000259" key="3">
    <source>
        <dbReference type="Pfam" id="PF09409"/>
    </source>
</evidence>
<dbReference type="eggNOG" id="KOG2699">
    <property type="taxonomic scope" value="Eukaryota"/>
</dbReference>
<evidence type="ECO:0000256" key="1">
    <source>
        <dbReference type="SAM" id="MobiDB-lite"/>
    </source>
</evidence>
<keyword evidence="2" id="KW-0472">Membrane</keyword>
<dbReference type="InterPro" id="IPR029071">
    <property type="entry name" value="Ubiquitin-like_domsf"/>
</dbReference>
<dbReference type="HOGENOM" id="CLU_073968_0_0_1"/>